<dbReference type="AlphaFoldDB" id="A0A3F2Y834"/>
<evidence type="ECO:0000313" key="4">
    <source>
        <dbReference type="EMBL" id="VUG19153.1"/>
    </source>
</evidence>
<name>A0A3F2Y834_DEKBR</name>
<organism evidence="4 5">
    <name type="scientific">Dekkera bruxellensis</name>
    <name type="common">Brettanomyces custersii</name>
    <dbReference type="NCBI Taxonomy" id="5007"/>
    <lineage>
        <taxon>Eukaryota</taxon>
        <taxon>Fungi</taxon>
        <taxon>Dikarya</taxon>
        <taxon>Ascomycota</taxon>
        <taxon>Saccharomycotina</taxon>
        <taxon>Pichiomycetes</taxon>
        <taxon>Pichiales</taxon>
        <taxon>Pichiaceae</taxon>
        <taxon>Brettanomyces</taxon>
    </lineage>
</organism>
<protein>
    <submittedName>
        <fullName evidence="4">DEBR0S4_11804g1_1</fullName>
    </submittedName>
</protein>
<keyword evidence="5" id="KW-1185">Reference proteome</keyword>
<accession>A0A3F2Y834</accession>
<feature type="region of interest" description="Disordered" evidence="3">
    <location>
        <begin position="190"/>
        <end position="211"/>
    </location>
</feature>
<dbReference type="InterPro" id="IPR014804">
    <property type="entry name" value="Pet20-like"/>
</dbReference>
<gene>
    <name evidence="4" type="ORF">DEBR0S4_11804G</name>
</gene>
<evidence type="ECO:0000313" key="5">
    <source>
        <dbReference type="Proteomes" id="UP000478008"/>
    </source>
</evidence>
<feature type="compositionally biased region" description="Acidic residues" evidence="3">
    <location>
        <begin position="191"/>
        <end position="211"/>
    </location>
</feature>
<dbReference type="EMBL" id="CABFWN010000004">
    <property type="protein sequence ID" value="VUG19153.1"/>
    <property type="molecule type" value="Genomic_DNA"/>
</dbReference>
<sequence length="246" mass="28346">MFTKAFNGALKSRSRNFRLIRPLNIHLRYESSSSSPPQPATLGKKKLTLLEQQQKQQKENEEKLKADEQAQSRTSAEGNSSNKSESNSIQKKIIKEGFSNIIKVPDTDHILPQDILLDKLFQGYGPLTVPIQPQKFRKKSRTVLCVELDQGDDPFDAQYQEDYDEGYRSPFAFNLKGESPRFEISDHSFNEEETIPDDFESDIDNDPEETEELSLLDKYFKASKRSHGRKRFVFSMSKPDKEDEES</sequence>
<comment type="subcellular location">
    <subcellularLocation>
        <location evidence="1">Mitochondrion</location>
    </subcellularLocation>
</comment>
<proteinExistence type="predicted"/>
<evidence type="ECO:0000256" key="2">
    <source>
        <dbReference type="ARBA" id="ARBA00023128"/>
    </source>
</evidence>
<keyword evidence="2" id="KW-0496">Mitochondrion</keyword>
<evidence type="ECO:0000256" key="3">
    <source>
        <dbReference type="SAM" id="MobiDB-lite"/>
    </source>
</evidence>
<evidence type="ECO:0000256" key="1">
    <source>
        <dbReference type="ARBA" id="ARBA00004173"/>
    </source>
</evidence>
<dbReference type="GO" id="GO:0005739">
    <property type="term" value="C:mitochondrion"/>
    <property type="evidence" value="ECO:0007669"/>
    <property type="project" value="UniProtKB-SubCell"/>
</dbReference>
<feature type="region of interest" description="Disordered" evidence="3">
    <location>
        <begin position="29"/>
        <end position="88"/>
    </location>
</feature>
<dbReference type="Pfam" id="PF08692">
    <property type="entry name" value="Pet20"/>
    <property type="match status" value="1"/>
</dbReference>
<feature type="compositionally biased region" description="Basic and acidic residues" evidence="3">
    <location>
        <begin position="56"/>
        <end position="70"/>
    </location>
</feature>
<dbReference type="Proteomes" id="UP000478008">
    <property type="component" value="Unassembled WGS sequence"/>
</dbReference>
<reference evidence="4 5" key="1">
    <citation type="submission" date="2019-07" db="EMBL/GenBank/DDBJ databases">
        <authorList>
            <person name="Friedrich A."/>
            <person name="Schacherer J."/>
        </authorList>
    </citation>
    <scope>NUCLEOTIDE SEQUENCE [LARGE SCALE GENOMIC DNA]</scope>
</reference>
<feature type="compositionally biased region" description="Low complexity" evidence="3">
    <location>
        <begin position="75"/>
        <end position="88"/>
    </location>
</feature>